<evidence type="ECO:0000256" key="14">
    <source>
        <dbReference type="ARBA" id="ARBA00022993"/>
    </source>
</evidence>
<evidence type="ECO:0000256" key="17">
    <source>
        <dbReference type="HAMAP-Rule" id="MF_01274"/>
    </source>
</evidence>
<evidence type="ECO:0000256" key="5">
    <source>
        <dbReference type="ARBA" id="ARBA00011738"/>
    </source>
</evidence>
<sequence>MLLVIDIGNSNTVLGLYDGETLVRNWRITTDKTRTTDEYIVVIERLFSLSGLAFAEVDDVIISCVVPSVLDTFVQLCQSCFNKPPYVVGPGIKTGMPILYDNPKEVGADRIVNAVAAFEKYRRALIVVDFGTATTFDCISARGEYLGGAIAPGVAISAEALFMRASKLPRVDIRRPPQVIAKNTVNSMQAGIFYGYVGLVDGIVVRMNRELGEAALVVATGGLAPLVAGDSQGIDEVEPMLTLEGLRIIYCRNKGAKTS</sequence>
<evidence type="ECO:0000256" key="15">
    <source>
        <dbReference type="ARBA" id="ARBA00038036"/>
    </source>
</evidence>
<comment type="cofactor">
    <cofactor evidence="2">
        <name>K(+)</name>
        <dbReference type="ChEBI" id="CHEBI:29103"/>
    </cofactor>
</comment>
<keyword evidence="9 17" id="KW-0479">Metal-binding</keyword>
<evidence type="ECO:0000256" key="7">
    <source>
        <dbReference type="ARBA" id="ARBA00022490"/>
    </source>
</evidence>
<dbReference type="InterPro" id="IPR004619">
    <property type="entry name" value="Type_III_PanK"/>
</dbReference>
<dbReference type="GO" id="GO:0004594">
    <property type="term" value="F:pantothenate kinase activity"/>
    <property type="evidence" value="ECO:0007669"/>
    <property type="project" value="UniProtKB-UniRule"/>
</dbReference>
<dbReference type="GO" id="GO:0046872">
    <property type="term" value="F:metal ion binding"/>
    <property type="evidence" value="ECO:0007669"/>
    <property type="project" value="UniProtKB-KW"/>
</dbReference>
<dbReference type="GO" id="GO:0015937">
    <property type="term" value="P:coenzyme A biosynthetic process"/>
    <property type="evidence" value="ECO:0007669"/>
    <property type="project" value="UniProtKB-UniRule"/>
</dbReference>
<evidence type="ECO:0000256" key="11">
    <source>
        <dbReference type="ARBA" id="ARBA00022777"/>
    </source>
</evidence>
<evidence type="ECO:0000256" key="3">
    <source>
        <dbReference type="ARBA" id="ARBA00004496"/>
    </source>
</evidence>
<dbReference type="OrthoDB" id="9804707at2"/>
<gene>
    <name evidence="17" type="primary">coaX</name>
    <name evidence="18" type="ORF">FL622_00185</name>
</gene>
<evidence type="ECO:0000256" key="2">
    <source>
        <dbReference type="ARBA" id="ARBA00001958"/>
    </source>
</evidence>
<protein>
    <recommendedName>
        <fullName evidence="16 17">Type III pantothenate kinase</fullName>
        <ecNumber evidence="6 17">2.7.1.33</ecNumber>
    </recommendedName>
    <alternativeName>
        <fullName evidence="17">PanK-III</fullName>
    </alternativeName>
    <alternativeName>
        <fullName evidence="17">Pantothenic acid kinase</fullName>
    </alternativeName>
</protein>
<dbReference type="Gene3D" id="3.30.420.40">
    <property type="match status" value="2"/>
</dbReference>
<reference evidence="18 19" key="1">
    <citation type="submission" date="2019-07" db="EMBL/GenBank/DDBJ databases">
        <title>Insights of Desulfuromonas acetexigens electromicrobiology.</title>
        <authorList>
            <person name="Katuri K."/>
            <person name="Sapireddy V."/>
            <person name="Shaw D.R."/>
            <person name="Saikaly P."/>
        </authorList>
    </citation>
    <scope>NUCLEOTIDE SEQUENCE [LARGE SCALE GENOMIC DNA]</scope>
    <source>
        <strain evidence="18 19">2873</strain>
    </source>
</reference>
<dbReference type="PANTHER" id="PTHR34265:SF1">
    <property type="entry name" value="TYPE III PANTOTHENATE KINASE"/>
    <property type="match status" value="1"/>
</dbReference>
<dbReference type="EC" id="2.7.1.33" evidence="6 17"/>
<dbReference type="PANTHER" id="PTHR34265">
    <property type="entry name" value="TYPE III PANTOTHENATE KINASE"/>
    <property type="match status" value="1"/>
</dbReference>
<keyword evidence="19" id="KW-1185">Reference proteome</keyword>
<keyword evidence="12 17" id="KW-0067">ATP-binding</keyword>
<evidence type="ECO:0000313" key="19">
    <source>
        <dbReference type="Proteomes" id="UP000317155"/>
    </source>
</evidence>
<dbReference type="GO" id="GO:0005737">
    <property type="term" value="C:cytoplasm"/>
    <property type="evidence" value="ECO:0007669"/>
    <property type="project" value="UniProtKB-SubCell"/>
</dbReference>
<evidence type="ECO:0000313" key="18">
    <source>
        <dbReference type="EMBL" id="TRO83635.1"/>
    </source>
</evidence>
<dbReference type="Pfam" id="PF03309">
    <property type="entry name" value="Pan_kinase"/>
    <property type="match status" value="1"/>
</dbReference>
<organism evidence="18 19">
    <name type="scientific">Trichloromonas acetexigens</name>
    <dbReference type="NCBI Taxonomy" id="38815"/>
    <lineage>
        <taxon>Bacteria</taxon>
        <taxon>Pseudomonadati</taxon>
        <taxon>Thermodesulfobacteriota</taxon>
        <taxon>Desulfuromonadia</taxon>
        <taxon>Desulfuromonadales</taxon>
        <taxon>Trichloromonadaceae</taxon>
        <taxon>Trichloromonas</taxon>
    </lineage>
</organism>
<dbReference type="EMBL" id="VJVV01000001">
    <property type="protein sequence ID" value="TRO83635.1"/>
    <property type="molecule type" value="Genomic_DNA"/>
</dbReference>
<keyword evidence="11 17" id="KW-0418">Kinase</keyword>
<feature type="active site" description="Proton acceptor" evidence="17">
    <location>
        <position position="109"/>
    </location>
</feature>
<comment type="catalytic activity">
    <reaction evidence="1 17">
        <text>(R)-pantothenate + ATP = (R)-4'-phosphopantothenate + ADP + H(+)</text>
        <dbReference type="Rhea" id="RHEA:16373"/>
        <dbReference type="ChEBI" id="CHEBI:10986"/>
        <dbReference type="ChEBI" id="CHEBI:15378"/>
        <dbReference type="ChEBI" id="CHEBI:29032"/>
        <dbReference type="ChEBI" id="CHEBI:30616"/>
        <dbReference type="ChEBI" id="CHEBI:456216"/>
        <dbReference type="EC" id="2.7.1.33"/>
    </reaction>
</comment>
<comment type="subunit">
    <text evidence="5 17">Homodimer.</text>
</comment>
<dbReference type="CDD" id="cd24015">
    <property type="entry name" value="ASKHA_NBD_PanK-III"/>
    <property type="match status" value="1"/>
</dbReference>
<comment type="function">
    <text evidence="17">Catalyzes the phosphorylation of pantothenate (Pan), the first step in CoA biosynthesis.</text>
</comment>
<feature type="binding site" evidence="17">
    <location>
        <begin position="6"/>
        <end position="13"/>
    </location>
    <ligand>
        <name>ATP</name>
        <dbReference type="ChEBI" id="CHEBI:30616"/>
    </ligand>
</feature>
<comment type="similarity">
    <text evidence="15 17">Belongs to the type III pantothenate kinase family.</text>
</comment>
<dbReference type="HAMAP" id="MF_01274">
    <property type="entry name" value="Pantothen_kinase_3"/>
    <property type="match status" value="1"/>
</dbReference>
<evidence type="ECO:0000256" key="10">
    <source>
        <dbReference type="ARBA" id="ARBA00022741"/>
    </source>
</evidence>
<comment type="caution">
    <text evidence="18">The sequence shown here is derived from an EMBL/GenBank/DDBJ whole genome shotgun (WGS) entry which is preliminary data.</text>
</comment>
<dbReference type="UniPathway" id="UPA00241">
    <property type="reaction ID" value="UER00352"/>
</dbReference>
<proteinExistence type="inferred from homology"/>
<feature type="binding site" evidence="17">
    <location>
        <begin position="107"/>
        <end position="110"/>
    </location>
    <ligand>
        <name>substrate</name>
    </ligand>
</feature>
<keyword evidence="10 17" id="KW-0547">Nucleotide-binding</keyword>
<dbReference type="SUPFAM" id="SSF53067">
    <property type="entry name" value="Actin-like ATPase domain"/>
    <property type="match status" value="2"/>
</dbReference>
<feature type="binding site" evidence="17">
    <location>
        <position position="100"/>
    </location>
    <ligand>
        <name>substrate</name>
    </ligand>
</feature>
<evidence type="ECO:0000256" key="4">
    <source>
        <dbReference type="ARBA" id="ARBA00005225"/>
    </source>
</evidence>
<keyword evidence="8 17" id="KW-0808">Transferase</keyword>
<dbReference type="NCBIfam" id="TIGR00671">
    <property type="entry name" value="baf"/>
    <property type="match status" value="1"/>
</dbReference>
<name>A0A550JKB3_9BACT</name>
<evidence type="ECO:0000256" key="16">
    <source>
        <dbReference type="ARBA" id="ARBA00040883"/>
    </source>
</evidence>
<keyword evidence="7 17" id="KW-0963">Cytoplasm</keyword>
<dbReference type="RefSeq" id="WP_092052171.1">
    <property type="nucleotide sequence ID" value="NZ_FOJJ01000001.1"/>
</dbReference>
<keyword evidence="13 17" id="KW-0630">Potassium</keyword>
<evidence type="ECO:0000256" key="1">
    <source>
        <dbReference type="ARBA" id="ARBA00001206"/>
    </source>
</evidence>
<dbReference type="GO" id="GO:0005524">
    <property type="term" value="F:ATP binding"/>
    <property type="evidence" value="ECO:0007669"/>
    <property type="project" value="UniProtKB-UniRule"/>
</dbReference>
<dbReference type="NCBIfam" id="NF009855">
    <property type="entry name" value="PRK13321.1"/>
    <property type="match status" value="1"/>
</dbReference>
<accession>A0A550JKB3</accession>
<dbReference type="AlphaFoldDB" id="A0A550JKB3"/>
<comment type="subcellular location">
    <subcellularLocation>
        <location evidence="3 17">Cytoplasm</location>
    </subcellularLocation>
</comment>
<evidence type="ECO:0000256" key="6">
    <source>
        <dbReference type="ARBA" id="ARBA00012102"/>
    </source>
</evidence>
<feature type="binding site" evidence="17">
    <location>
        <position position="184"/>
    </location>
    <ligand>
        <name>substrate</name>
    </ligand>
</feature>
<comment type="pathway">
    <text evidence="4 17">Cofactor biosynthesis; coenzyme A biosynthesis; CoA from (R)-pantothenate: step 1/5.</text>
</comment>
<dbReference type="InterPro" id="IPR043129">
    <property type="entry name" value="ATPase_NBD"/>
</dbReference>
<evidence type="ECO:0000256" key="12">
    <source>
        <dbReference type="ARBA" id="ARBA00022840"/>
    </source>
</evidence>
<feature type="binding site" evidence="17">
    <location>
        <position position="132"/>
    </location>
    <ligand>
        <name>ATP</name>
        <dbReference type="ChEBI" id="CHEBI:30616"/>
    </ligand>
</feature>
<evidence type="ECO:0000256" key="13">
    <source>
        <dbReference type="ARBA" id="ARBA00022958"/>
    </source>
</evidence>
<evidence type="ECO:0000256" key="8">
    <source>
        <dbReference type="ARBA" id="ARBA00022679"/>
    </source>
</evidence>
<keyword evidence="14 17" id="KW-0173">Coenzyme A biosynthesis</keyword>
<feature type="binding site" evidence="17">
    <location>
        <position position="129"/>
    </location>
    <ligand>
        <name>K(+)</name>
        <dbReference type="ChEBI" id="CHEBI:29103"/>
    </ligand>
</feature>
<evidence type="ECO:0000256" key="9">
    <source>
        <dbReference type="ARBA" id="ARBA00022723"/>
    </source>
</evidence>
<dbReference type="NCBIfam" id="NF009848">
    <property type="entry name" value="PRK13318.1-6"/>
    <property type="match status" value="1"/>
</dbReference>
<comment type="cofactor">
    <cofactor evidence="17">
        <name>NH4(+)</name>
        <dbReference type="ChEBI" id="CHEBI:28938"/>
    </cofactor>
    <cofactor evidence="17">
        <name>K(+)</name>
        <dbReference type="ChEBI" id="CHEBI:29103"/>
    </cofactor>
    <text evidence="17">A monovalent cation. Ammonium or potassium.</text>
</comment>
<dbReference type="Proteomes" id="UP000317155">
    <property type="component" value="Unassembled WGS sequence"/>
</dbReference>